<dbReference type="EMBL" id="JARK01001344">
    <property type="protein sequence ID" value="EYC28197.1"/>
    <property type="molecule type" value="Genomic_DNA"/>
</dbReference>
<feature type="signal peptide" evidence="1">
    <location>
        <begin position="1"/>
        <end position="19"/>
    </location>
</feature>
<keyword evidence="3" id="KW-1185">Reference proteome</keyword>
<keyword evidence="1" id="KW-0732">Signal</keyword>
<accession>A0A016VME8</accession>
<evidence type="ECO:0000313" key="2">
    <source>
        <dbReference type="EMBL" id="EYC28197.1"/>
    </source>
</evidence>
<organism evidence="2 3">
    <name type="scientific">Ancylostoma ceylanicum</name>
    <dbReference type="NCBI Taxonomy" id="53326"/>
    <lineage>
        <taxon>Eukaryota</taxon>
        <taxon>Metazoa</taxon>
        <taxon>Ecdysozoa</taxon>
        <taxon>Nematoda</taxon>
        <taxon>Chromadorea</taxon>
        <taxon>Rhabditida</taxon>
        <taxon>Rhabditina</taxon>
        <taxon>Rhabditomorpha</taxon>
        <taxon>Strongyloidea</taxon>
        <taxon>Ancylostomatidae</taxon>
        <taxon>Ancylostomatinae</taxon>
        <taxon>Ancylostoma</taxon>
    </lineage>
</organism>
<sequence length="142" mass="15946">MLLRSVLFLFFASLPLAASRPSHSNVELLSFPAQALDDAMESVDVNEIREDHQSRGLRQENTASWPEGDYCIMPGKSRVCPKGFRRDSVSLAVPIIFGPMEKYNDGTHEEPYIRLGNAGGFNLLLKEYDQAYALRLTACCKY</sequence>
<comment type="caution">
    <text evidence="2">The sequence shown here is derived from an EMBL/GenBank/DDBJ whole genome shotgun (WGS) entry which is preliminary data.</text>
</comment>
<evidence type="ECO:0000256" key="1">
    <source>
        <dbReference type="SAM" id="SignalP"/>
    </source>
</evidence>
<protein>
    <recommendedName>
        <fullName evidence="4">Transthyretin-like family protein</fullName>
    </recommendedName>
</protein>
<dbReference type="OrthoDB" id="5868744at2759"/>
<evidence type="ECO:0000313" key="3">
    <source>
        <dbReference type="Proteomes" id="UP000024635"/>
    </source>
</evidence>
<name>A0A016VME8_9BILA</name>
<dbReference type="AlphaFoldDB" id="A0A016VME8"/>
<proteinExistence type="predicted"/>
<evidence type="ECO:0008006" key="4">
    <source>
        <dbReference type="Google" id="ProtNLM"/>
    </source>
</evidence>
<gene>
    <name evidence="2" type="primary">Acey_s0008.g385</name>
    <name evidence="2" type="ORF">Y032_0008g385</name>
</gene>
<reference evidence="3" key="1">
    <citation type="journal article" date="2015" name="Nat. Genet.">
        <title>The genome and transcriptome of the zoonotic hookworm Ancylostoma ceylanicum identify infection-specific gene families.</title>
        <authorList>
            <person name="Schwarz E.M."/>
            <person name="Hu Y."/>
            <person name="Antoshechkin I."/>
            <person name="Miller M.M."/>
            <person name="Sternberg P.W."/>
            <person name="Aroian R.V."/>
        </authorList>
    </citation>
    <scope>NUCLEOTIDE SEQUENCE</scope>
    <source>
        <strain evidence="3">HY135</strain>
    </source>
</reference>
<feature type="chain" id="PRO_5001493621" description="Transthyretin-like family protein" evidence="1">
    <location>
        <begin position="20"/>
        <end position="142"/>
    </location>
</feature>
<dbReference type="Proteomes" id="UP000024635">
    <property type="component" value="Unassembled WGS sequence"/>
</dbReference>